<dbReference type="InterPro" id="IPR036236">
    <property type="entry name" value="Znf_C2H2_sf"/>
</dbReference>
<keyword evidence="6" id="KW-0539">Nucleus</keyword>
<gene>
    <name evidence="9" type="ORF">CVLEPA_LOCUS24461</name>
</gene>
<accession>A0ABP0GLN5</accession>
<dbReference type="Gene3D" id="3.30.160.60">
    <property type="entry name" value="Classic Zinc Finger"/>
    <property type="match status" value="2"/>
</dbReference>
<reference evidence="9 10" key="1">
    <citation type="submission" date="2024-02" db="EMBL/GenBank/DDBJ databases">
        <authorList>
            <person name="Daric V."/>
            <person name="Darras S."/>
        </authorList>
    </citation>
    <scope>NUCLEOTIDE SEQUENCE [LARGE SCALE GENOMIC DNA]</scope>
</reference>
<evidence type="ECO:0000256" key="5">
    <source>
        <dbReference type="ARBA" id="ARBA00022833"/>
    </source>
</evidence>
<feature type="domain" description="C2H2-type" evidence="8">
    <location>
        <begin position="214"/>
        <end position="241"/>
    </location>
</feature>
<keyword evidence="4 7" id="KW-0863">Zinc-finger</keyword>
<dbReference type="PANTHER" id="PTHR16515">
    <property type="entry name" value="PR DOMAIN ZINC FINGER PROTEIN"/>
    <property type="match status" value="1"/>
</dbReference>
<evidence type="ECO:0000256" key="3">
    <source>
        <dbReference type="ARBA" id="ARBA00022737"/>
    </source>
</evidence>
<feature type="domain" description="C2H2-type" evidence="8">
    <location>
        <begin position="242"/>
        <end position="269"/>
    </location>
</feature>
<dbReference type="PANTHER" id="PTHR16515:SF49">
    <property type="entry name" value="GASTRULA ZINC FINGER PROTEIN XLCGF49.1-LIKE-RELATED"/>
    <property type="match status" value="1"/>
</dbReference>
<organism evidence="9 10">
    <name type="scientific">Clavelina lepadiformis</name>
    <name type="common">Light-bulb sea squirt</name>
    <name type="synonym">Ascidia lepadiformis</name>
    <dbReference type="NCBI Taxonomy" id="159417"/>
    <lineage>
        <taxon>Eukaryota</taxon>
        <taxon>Metazoa</taxon>
        <taxon>Chordata</taxon>
        <taxon>Tunicata</taxon>
        <taxon>Ascidiacea</taxon>
        <taxon>Aplousobranchia</taxon>
        <taxon>Clavelinidae</taxon>
        <taxon>Clavelina</taxon>
    </lineage>
</organism>
<evidence type="ECO:0000313" key="9">
    <source>
        <dbReference type="EMBL" id="CAK8691699.1"/>
    </source>
</evidence>
<evidence type="ECO:0000256" key="7">
    <source>
        <dbReference type="PROSITE-ProRule" id="PRU00042"/>
    </source>
</evidence>
<comment type="caution">
    <text evidence="9">The sequence shown here is derived from an EMBL/GenBank/DDBJ whole genome shotgun (WGS) entry which is preliminary data.</text>
</comment>
<dbReference type="SUPFAM" id="SSF57667">
    <property type="entry name" value="beta-beta-alpha zinc fingers"/>
    <property type="match status" value="2"/>
</dbReference>
<dbReference type="SMART" id="SM00355">
    <property type="entry name" value="ZnF_C2H2"/>
    <property type="match status" value="3"/>
</dbReference>
<evidence type="ECO:0000256" key="1">
    <source>
        <dbReference type="ARBA" id="ARBA00004123"/>
    </source>
</evidence>
<dbReference type="PROSITE" id="PS00028">
    <property type="entry name" value="ZINC_FINGER_C2H2_1"/>
    <property type="match status" value="3"/>
</dbReference>
<keyword evidence="5" id="KW-0862">Zinc</keyword>
<evidence type="ECO:0000313" key="10">
    <source>
        <dbReference type="Proteomes" id="UP001642483"/>
    </source>
</evidence>
<dbReference type="Proteomes" id="UP001642483">
    <property type="component" value="Unassembled WGS sequence"/>
</dbReference>
<comment type="subcellular location">
    <subcellularLocation>
        <location evidence="1">Nucleus</location>
    </subcellularLocation>
</comment>
<proteinExistence type="predicted"/>
<keyword evidence="2" id="KW-0479">Metal-binding</keyword>
<dbReference type="InterPro" id="IPR013087">
    <property type="entry name" value="Znf_C2H2_type"/>
</dbReference>
<dbReference type="InterPro" id="IPR050331">
    <property type="entry name" value="Zinc_finger"/>
</dbReference>
<sequence length="301" mass="34095">MSVENVWLDDLPECEQKLVMCVVQLISKEMHLLHDSLRQDISNLHSNFYSYLQKEPNINKCEADPKNSCIDEVVISDEDDQPEEVNIQTPKESFPVISAFDKSISEAGIVDVGDELKPRSVVAKAKKVINNLDERKICSVSPVKNSEKKQNDREAKRREIAKSIMTKRKGVKRPVTPETPKSPIKPTHISSKKVCKAFSVSPLGGVLRDDYVSFVCEYCGNVLPTKGLLAIHLQHHLGNKSYQCQKCGKTFDQSQMLREHEVKHKSKKQFICKLCKKSFLDKPSLVGHLAIHQKKMSESNK</sequence>
<dbReference type="EMBL" id="CAWYQH010000119">
    <property type="protein sequence ID" value="CAK8691699.1"/>
    <property type="molecule type" value="Genomic_DNA"/>
</dbReference>
<evidence type="ECO:0000256" key="4">
    <source>
        <dbReference type="ARBA" id="ARBA00022771"/>
    </source>
</evidence>
<dbReference type="PROSITE" id="PS50157">
    <property type="entry name" value="ZINC_FINGER_C2H2_2"/>
    <property type="match status" value="3"/>
</dbReference>
<dbReference type="Pfam" id="PF00096">
    <property type="entry name" value="zf-C2H2"/>
    <property type="match status" value="1"/>
</dbReference>
<protein>
    <recommendedName>
        <fullName evidence="8">C2H2-type domain-containing protein</fullName>
    </recommendedName>
</protein>
<keyword evidence="3" id="KW-0677">Repeat</keyword>
<keyword evidence="10" id="KW-1185">Reference proteome</keyword>
<feature type="domain" description="C2H2-type" evidence="8">
    <location>
        <begin position="270"/>
        <end position="297"/>
    </location>
</feature>
<name>A0ABP0GLN5_CLALP</name>
<evidence type="ECO:0000256" key="2">
    <source>
        <dbReference type="ARBA" id="ARBA00022723"/>
    </source>
</evidence>
<evidence type="ECO:0000256" key="6">
    <source>
        <dbReference type="ARBA" id="ARBA00023242"/>
    </source>
</evidence>
<evidence type="ECO:0000259" key="8">
    <source>
        <dbReference type="PROSITE" id="PS50157"/>
    </source>
</evidence>